<dbReference type="RefSeq" id="WP_264787902.1">
    <property type="nucleotide sequence ID" value="NZ_AP026867.1"/>
</dbReference>
<dbReference type="InterPro" id="IPR032675">
    <property type="entry name" value="LRR_dom_sf"/>
</dbReference>
<evidence type="ECO:0000256" key="2">
    <source>
        <dbReference type="ARBA" id="ARBA00022737"/>
    </source>
</evidence>
<organism evidence="4 5">
    <name type="scientific">Aureispira anguillae</name>
    <dbReference type="NCBI Taxonomy" id="2864201"/>
    <lineage>
        <taxon>Bacteria</taxon>
        <taxon>Pseudomonadati</taxon>
        <taxon>Bacteroidota</taxon>
        <taxon>Saprospiria</taxon>
        <taxon>Saprospirales</taxon>
        <taxon>Saprospiraceae</taxon>
        <taxon>Aureispira</taxon>
    </lineage>
</organism>
<proteinExistence type="predicted"/>
<dbReference type="NCBIfam" id="TIGR04183">
    <property type="entry name" value="Por_Secre_tail"/>
    <property type="match status" value="1"/>
</dbReference>
<dbReference type="SUPFAM" id="SSF52058">
    <property type="entry name" value="L domain-like"/>
    <property type="match status" value="3"/>
</dbReference>
<dbReference type="GO" id="GO:0035591">
    <property type="term" value="F:signaling adaptor activity"/>
    <property type="evidence" value="ECO:0007669"/>
    <property type="project" value="TreeGrafter"/>
</dbReference>
<gene>
    <name evidence="4" type="ORF">AsAng_0032590</name>
</gene>
<protein>
    <submittedName>
        <fullName evidence="4">T9SS type A sorting domain-containing protein</fullName>
    </submittedName>
</protein>
<accession>A0A916DUU4</accession>
<evidence type="ECO:0000313" key="4">
    <source>
        <dbReference type="EMBL" id="BDS12536.1"/>
    </source>
</evidence>
<dbReference type="PANTHER" id="PTHR47566">
    <property type="match status" value="1"/>
</dbReference>
<dbReference type="AlphaFoldDB" id="A0A916DUU4"/>
<dbReference type="Gene3D" id="3.80.10.10">
    <property type="entry name" value="Ribonuclease Inhibitor"/>
    <property type="match status" value="3"/>
</dbReference>
<name>A0A916DUU4_9BACT</name>
<dbReference type="InterPro" id="IPR026444">
    <property type="entry name" value="Secre_tail"/>
</dbReference>
<keyword evidence="5" id="KW-1185">Reference proteome</keyword>
<dbReference type="Proteomes" id="UP001060919">
    <property type="component" value="Chromosome"/>
</dbReference>
<feature type="domain" description="Secretion system C-terminal sorting" evidence="3">
    <location>
        <begin position="690"/>
        <end position="760"/>
    </location>
</feature>
<evidence type="ECO:0000313" key="5">
    <source>
        <dbReference type="Proteomes" id="UP001060919"/>
    </source>
</evidence>
<sequence>MNLLNVLFIFLLMLFLGKTELIAQNVTIPDANFKAYLVGNTAINTNGDTEIQVTEASAFSGMIDCSNLGITDLTGIETFVNLTILLCTSNNLTSLDLSHNTKLSGLACYFNALNSLDLSQNPDLDYLDCSANYYSLTSLDLSQNTKLSYLDCSNNYSLASLDLRNGNNTMFTNFDASYCSSLTCVDVDDVAYSTANWTQVDPVTSFSSNCSSSTTVYIPDAALKTYLIGNTAINTNGDGEIQISEAAAFSGTINCSSLGVEDLTGIEAFVNLTALNCSHNYALYSVDVSQNVNLTTLTASHCYQLYYINVTQSPNLVTLDCGGSDLYGINVTQNPNLITLNCSSNSNISSLDLSQNTNLVNLNCALIDITSLNLSQNSNLEVLDCSFNTLNSLDLRNGNNTNITTFNAAFNASLNCIDVDNVAYSTANWTNIDAGTSFSTNCNGAAPIVNIPDANFKAYLVGNAAINTNGDTEIQVTEATAFGGRINCPNRNIASLTGIEAFVNLTQLICYRNNLTSLDVSQNTNLNWIHCVGNSITSLDLTQNTNLGWLYCSHNPISSLNVTQNSDLKKLYCGSTQLTSLDLTQNSNLKVVDCSFSTLSSLNIKNGNNTNITTFNAVNNSNLSCIEVDDPAYSTMQWINIDAGTSFSTSCGPQNVPIPNANFSTTLSHNQTSVALNNTSITNEAINLKVYPNPTTKSITLDFGNVYSEANIQITNLTGQIVLNKKLENSSTTTLALEGAAGVYFINIQTEEGSTTTKVIKE</sequence>
<keyword evidence="2" id="KW-0677">Repeat</keyword>
<dbReference type="KEGG" id="aup:AsAng_0032590"/>
<evidence type="ECO:0000256" key="1">
    <source>
        <dbReference type="ARBA" id="ARBA00022614"/>
    </source>
</evidence>
<reference evidence="4" key="1">
    <citation type="submission" date="2022-09" db="EMBL/GenBank/DDBJ databases">
        <title>Aureispira anguillicida sp. nov., isolated from Leptocephalus of Japanese eel Anguilla japonica.</title>
        <authorList>
            <person name="Yuasa K."/>
            <person name="Mekata T."/>
            <person name="Ikunari K."/>
        </authorList>
    </citation>
    <scope>NUCLEOTIDE SEQUENCE</scope>
    <source>
        <strain evidence="4">EL160426</strain>
    </source>
</reference>
<dbReference type="InterPro" id="IPR052574">
    <property type="entry name" value="CDIRP"/>
</dbReference>
<keyword evidence="1" id="KW-0433">Leucine-rich repeat</keyword>
<evidence type="ECO:0000259" key="3">
    <source>
        <dbReference type="Pfam" id="PF18962"/>
    </source>
</evidence>
<dbReference type="EMBL" id="AP026867">
    <property type="protein sequence ID" value="BDS12536.1"/>
    <property type="molecule type" value="Genomic_DNA"/>
</dbReference>
<dbReference type="Pfam" id="PF18962">
    <property type="entry name" value="Por_Secre_tail"/>
    <property type="match status" value="1"/>
</dbReference>
<dbReference type="PANTHER" id="PTHR47566:SF1">
    <property type="entry name" value="PROTEIN NUD1"/>
    <property type="match status" value="1"/>
</dbReference>